<dbReference type="Proteomes" id="UP000823749">
    <property type="component" value="Chromosome 6"/>
</dbReference>
<evidence type="ECO:0000256" key="2">
    <source>
        <dbReference type="ARBA" id="ARBA00022692"/>
    </source>
</evidence>
<dbReference type="PANTHER" id="PTHR31218">
    <property type="entry name" value="WAT1-RELATED PROTEIN"/>
    <property type="match status" value="1"/>
</dbReference>
<accession>A0AAV6JW26</accession>
<keyword evidence="3 5" id="KW-1133">Transmembrane helix</keyword>
<reference evidence="6 7" key="1">
    <citation type="submission" date="2020-08" db="EMBL/GenBank/DDBJ databases">
        <title>Plant Genome Project.</title>
        <authorList>
            <person name="Zhang R.-G."/>
        </authorList>
    </citation>
    <scope>NUCLEOTIDE SEQUENCE [LARGE SCALE GENOMIC DNA]</scope>
    <source>
        <strain evidence="6">WSP0</strain>
        <tissue evidence="6">Leaf</tissue>
    </source>
</reference>
<sequence>MEMKRWWEMKMNVGDRDEMQMEMMEIMRCMALFSKEAISKGMNPFVFVVYRQAFATLALAPFAFFLERLTPSLNLYYIAMNNTSASFAAATTNMIPAITFILAIFLRYER</sequence>
<name>A0AAV6JW26_9ERIC</name>
<feature type="transmembrane region" description="Helical" evidence="5">
    <location>
        <begin position="84"/>
        <end position="106"/>
    </location>
</feature>
<dbReference type="GO" id="GO:0016020">
    <property type="term" value="C:membrane"/>
    <property type="evidence" value="ECO:0007669"/>
    <property type="project" value="InterPro"/>
</dbReference>
<keyword evidence="4 5" id="KW-0472">Membrane</keyword>
<comment type="subcellular location">
    <subcellularLocation>
        <location evidence="1">Membrane</location>
        <topology evidence="1">Multi-pass membrane protein</topology>
    </subcellularLocation>
</comment>
<dbReference type="AlphaFoldDB" id="A0AAV6JW26"/>
<evidence type="ECO:0000313" key="7">
    <source>
        <dbReference type="Proteomes" id="UP000823749"/>
    </source>
</evidence>
<dbReference type="InterPro" id="IPR030184">
    <property type="entry name" value="WAT1-related"/>
</dbReference>
<evidence type="ECO:0008006" key="8">
    <source>
        <dbReference type="Google" id="ProtNLM"/>
    </source>
</evidence>
<proteinExistence type="predicted"/>
<evidence type="ECO:0000256" key="3">
    <source>
        <dbReference type="ARBA" id="ARBA00022989"/>
    </source>
</evidence>
<keyword evidence="2 5" id="KW-0812">Transmembrane</keyword>
<evidence type="ECO:0000256" key="5">
    <source>
        <dbReference type="SAM" id="Phobius"/>
    </source>
</evidence>
<gene>
    <name evidence="6" type="ORF">RHGRI_016852</name>
</gene>
<organism evidence="6 7">
    <name type="scientific">Rhododendron griersonianum</name>
    <dbReference type="NCBI Taxonomy" id="479676"/>
    <lineage>
        <taxon>Eukaryota</taxon>
        <taxon>Viridiplantae</taxon>
        <taxon>Streptophyta</taxon>
        <taxon>Embryophyta</taxon>
        <taxon>Tracheophyta</taxon>
        <taxon>Spermatophyta</taxon>
        <taxon>Magnoliopsida</taxon>
        <taxon>eudicotyledons</taxon>
        <taxon>Gunneridae</taxon>
        <taxon>Pentapetalae</taxon>
        <taxon>asterids</taxon>
        <taxon>Ericales</taxon>
        <taxon>Ericaceae</taxon>
        <taxon>Ericoideae</taxon>
        <taxon>Rhodoreae</taxon>
        <taxon>Rhododendron</taxon>
    </lineage>
</organism>
<protein>
    <recommendedName>
        <fullName evidence="8">WAT1-related protein</fullName>
    </recommendedName>
</protein>
<dbReference type="EMBL" id="JACTNZ010000006">
    <property type="protein sequence ID" value="KAG5544233.1"/>
    <property type="molecule type" value="Genomic_DNA"/>
</dbReference>
<evidence type="ECO:0000256" key="1">
    <source>
        <dbReference type="ARBA" id="ARBA00004141"/>
    </source>
</evidence>
<dbReference type="InterPro" id="IPR037185">
    <property type="entry name" value="EmrE-like"/>
</dbReference>
<dbReference type="SUPFAM" id="SSF103481">
    <property type="entry name" value="Multidrug resistance efflux transporter EmrE"/>
    <property type="match status" value="1"/>
</dbReference>
<comment type="caution">
    <text evidence="6">The sequence shown here is derived from an EMBL/GenBank/DDBJ whole genome shotgun (WGS) entry which is preliminary data.</text>
</comment>
<evidence type="ECO:0000256" key="4">
    <source>
        <dbReference type="ARBA" id="ARBA00023136"/>
    </source>
</evidence>
<dbReference type="GO" id="GO:0022857">
    <property type="term" value="F:transmembrane transporter activity"/>
    <property type="evidence" value="ECO:0007669"/>
    <property type="project" value="InterPro"/>
</dbReference>
<evidence type="ECO:0000313" key="6">
    <source>
        <dbReference type="EMBL" id="KAG5544233.1"/>
    </source>
</evidence>
<keyword evidence="7" id="KW-1185">Reference proteome</keyword>